<accession>A0A1W1BD60</accession>
<dbReference type="SUPFAM" id="SSF69304">
    <property type="entry name" value="Tricorn protease N-terminal domain"/>
    <property type="match status" value="1"/>
</dbReference>
<reference evidence="1" key="1">
    <citation type="submission" date="2016-10" db="EMBL/GenBank/DDBJ databases">
        <authorList>
            <person name="de Groot N.N."/>
        </authorList>
    </citation>
    <scope>NUCLEOTIDE SEQUENCE</scope>
</reference>
<dbReference type="PANTHER" id="PTHR36842:SF1">
    <property type="entry name" value="PROTEIN TOLB"/>
    <property type="match status" value="1"/>
</dbReference>
<dbReference type="AlphaFoldDB" id="A0A1W1BD60"/>
<organism evidence="1">
    <name type="scientific">hydrothermal vent metagenome</name>
    <dbReference type="NCBI Taxonomy" id="652676"/>
    <lineage>
        <taxon>unclassified sequences</taxon>
        <taxon>metagenomes</taxon>
        <taxon>ecological metagenomes</taxon>
    </lineage>
</organism>
<dbReference type="Gene3D" id="2.120.10.30">
    <property type="entry name" value="TolB, C-terminal domain"/>
    <property type="match status" value="1"/>
</dbReference>
<gene>
    <name evidence="1" type="ORF">MNB_SV-3-849</name>
</gene>
<name>A0A1W1BD60_9ZZZZ</name>
<protein>
    <submittedName>
        <fullName evidence="1">TolB protein, periplasmic protein involved in the tonb-independent uptake of group A colicins</fullName>
    </submittedName>
</protein>
<dbReference type="InterPro" id="IPR011042">
    <property type="entry name" value="6-blade_b-propeller_TolB-like"/>
</dbReference>
<proteinExistence type="predicted"/>
<evidence type="ECO:0000313" key="1">
    <source>
        <dbReference type="EMBL" id="SFV51368.1"/>
    </source>
</evidence>
<dbReference type="PANTHER" id="PTHR36842">
    <property type="entry name" value="PROTEIN TOLB HOMOLOG"/>
    <property type="match status" value="1"/>
</dbReference>
<sequence>MQKLLFIFISLVLYTTTVFAVDATLKIEKDVEQRAHIALIDGSMMENRKVFEVFSSDFKISGHFLTDKKYYRGDIKSNFILPVLKSQEYVLKFSLTQTDKSKLLIRLFHASDSTQIFKKSYALSGIRKMPFLIHKAVSDINNFLKYPDISWINRYVVYTTYTTPGKSEIRLADYTFTYQKTIVKGGLNLFPKWADSRQRSFYYTSYKEALPTLYKLNIYSGVKTRILSSEGMLVCSDVNKEGSKLLLTMAPQGEPNIYEFDIGTKIKKKVTTFKGIDVNGRYSNKEQDIIFVSNRLGYANIFKKSLNSTGASQVVYHGHNNNACDVKGDKIIYASRESNHAFGNNTFNLYLASLTQSDTRPVTTTGSNQFPRFSTDGSVVLFLKQRGHSTSVGYINLISFQTLLFPYNGKRIQSIDW</sequence>
<dbReference type="EMBL" id="FPHI01000004">
    <property type="protein sequence ID" value="SFV51368.1"/>
    <property type="molecule type" value="Genomic_DNA"/>
</dbReference>
<dbReference type="NCBIfam" id="NF003124">
    <property type="entry name" value="PRK04043.1"/>
    <property type="match status" value="1"/>
</dbReference>